<dbReference type="InterPro" id="IPR007497">
    <property type="entry name" value="SIMPL/DUF541"/>
</dbReference>
<dbReference type="PANTHER" id="PTHR34387">
    <property type="entry name" value="SLR1258 PROTEIN"/>
    <property type="match status" value="1"/>
</dbReference>
<comment type="caution">
    <text evidence="1">The sequence shown here is derived from an EMBL/GenBank/DDBJ whole genome shotgun (WGS) entry which is preliminary data.</text>
</comment>
<organism evidence="1 2">
    <name type="scientific">Anaeromicrobium sediminis</name>
    <dbReference type="NCBI Taxonomy" id="1478221"/>
    <lineage>
        <taxon>Bacteria</taxon>
        <taxon>Bacillati</taxon>
        <taxon>Bacillota</taxon>
        <taxon>Clostridia</taxon>
        <taxon>Peptostreptococcales</taxon>
        <taxon>Thermotaleaceae</taxon>
        <taxon>Anaeromicrobium</taxon>
    </lineage>
</organism>
<dbReference type="Gene3D" id="3.30.70.2970">
    <property type="entry name" value="Protein of unknown function (DUF541), domain 2"/>
    <property type="match status" value="1"/>
</dbReference>
<dbReference type="AlphaFoldDB" id="A0A267MDI9"/>
<keyword evidence="2" id="KW-1185">Reference proteome</keyword>
<dbReference type="PANTHER" id="PTHR34387:SF2">
    <property type="entry name" value="SLR1258 PROTEIN"/>
    <property type="match status" value="1"/>
</dbReference>
<evidence type="ECO:0000313" key="1">
    <source>
        <dbReference type="EMBL" id="PAB57651.1"/>
    </source>
</evidence>
<reference evidence="1 2" key="1">
    <citation type="submission" date="2017-06" db="EMBL/GenBank/DDBJ databases">
        <title>Draft genome sequence of anaerobic fermentative bacterium Anaeromicrobium sediminis DY2726D isolated from West Pacific Ocean sediments.</title>
        <authorList>
            <person name="Zeng X."/>
        </authorList>
    </citation>
    <scope>NUCLEOTIDE SEQUENCE [LARGE SCALE GENOMIC DNA]</scope>
    <source>
        <strain evidence="1 2">DY2726D</strain>
    </source>
</reference>
<dbReference type="Proteomes" id="UP000216024">
    <property type="component" value="Unassembled WGS sequence"/>
</dbReference>
<gene>
    <name evidence="1" type="ORF">CCE28_18490</name>
</gene>
<dbReference type="Pfam" id="PF04402">
    <property type="entry name" value="SIMPL"/>
    <property type="match status" value="1"/>
</dbReference>
<dbReference type="PIRSF" id="PIRSF029033">
    <property type="entry name" value="UCP029033"/>
    <property type="match status" value="1"/>
</dbReference>
<dbReference type="OrthoDB" id="9785289at2"/>
<dbReference type="InterPro" id="IPR016907">
    <property type="entry name" value="UCP029033"/>
</dbReference>
<sequence>MNNKNPLIIVALILTLGVIVSSVIVTKGFVQVKANKNSLTVKGSAKKQIKSDFVVWNGSFSVQSSDLSSAYSKIKEDELKVKNYLINAGIKEDDIVLSSISTSTYNKILPNGTYTNEIESYKLYQTVEIRSSDVDKITNISREATDLINSGVEFSSNGPQYFYTKLADLKIEMIELATKDAKLRAEKLLQISNNTPGQLLSARVGVFQITPLYSNEISDYGINDTSSLEKEITAVVSCEFEVK</sequence>
<dbReference type="GO" id="GO:0006974">
    <property type="term" value="P:DNA damage response"/>
    <property type="evidence" value="ECO:0007669"/>
    <property type="project" value="TreeGrafter"/>
</dbReference>
<proteinExistence type="predicted"/>
<dbReference type="RefSeq" id="WP_095135219.1">
    <property type="nucleotide sequence ID" value="NZ_NIBG01000024.1"/>
</dbReference>
<dbReference type="InterPro" id="IPR052022">
    <property type="entry name" value="26kDa_periplasmic_antigen"/>
</dbReference>
<name>A0A267MDI9_9FIRM</name>
<dbReference type="EMBL" id="NIBG01000024">
    <property type="protein sequence ID" value="PAB57651.1"/>
    <property type="molecule type" value="Genomic_DNA"/>
</dbReference>
<protein>
    <submittedName>
        <fullName evidence="1">SIMPL domain-containing protein</fullName>
    </submittedName>
</protein>
<accession>A0A267MDI9</accession>
<evidence type="ECO:0000313" key="2">
    <source>
        <dbReference type="Proteomes" id="UP000216024"/>
    </source>
</evidence>
<dbReference type="Gene3D" id="3.30.110.170">
    <property type="entry name" value="Protein of unknown function (DUF541), domain 1"/>
    <property type="match status" value="1"/>
</dbReference>